<dbReference type="Pfam" id="PF00005">
    <property type="entry name" value="ABC_tran"/>
    <property type="match status" value="1"/>
</dbReference>
<dbReference type="GO" id="GO:0022857">
    <property type="term" value="F:transmembrane transporter activity"/>
    <property type="evidence" value="ECO:0007669"/>
    <property type="project" value="InterPro"/>
</dbReference>
<dbReference type="PANTHER" id="PTHR42939:SF1">
    <property type="entry name" value="ABC TRANSPORTER ATP-BINDING PROTEIN ALBC-RELATED"/>
    <property type="match status" value="1"/>
</dbReference>
<sequence length="212" mass="22503">MSIVVDFRDAVVVFNGFPALAEASIEVRRGEIVLLQGPNGAGKTTLLRACAGLLPIVRGEASVLGVDLCVDRQSVRPRVGLLGHANGLFADLTISENVLFWAQMVGAKVAEVASTLQRFGIDGRLAEQKVMQLSAGQKRRCALACLVVRRAELWLLDEPHAGLDATARDEIDAIIREACAAGATVLIASHELERARGLATRSVSVVAGRVVS</sequence>
<keyword evidence="1" id="KW-0813">Transport</keyword>
<keyword evidence="2" id="KW-0547">Nucleotide-binding</keyword>
<dbReference type="PANTHER" id="PTHR42939">
    <property type="entry name" value="ABC TRANSPORTER ATP-BINDING PROTEIN ALBC-RELATED"/>
    <property type="match status" value="1"/>
</dbReference>
<keyword evidence="4" id="KW-0067">ATP-binding</keyword>
<dbReference type="InterPro" id="IPR003593">
    <property type="entry name" value="AAA+_ATPase"/>
</dbReference>
<comment type="caution">
    <text evidence="6">The sequence shown here is derived from an EMBL/GenBank/DDBJ whole genome shotgun (WGS) entry which is preliminary data.</text>
</comment>
<dbReference type="Gene3D" id="3.40.50.300">
    <property type="entry name" value="P-loop containing nucleotide triphosphate hydrolases"/>
    <property type="match status" value="1"/>
</dbReference>
<proteinExistence type="predicted"/>
<dbReference type="CDD" id="cd03230">
    <property type="entry name" value="ABC_DR_subfamily_A"/>
    <property type="match status" value="1"/>
</dbReference>
<evidence type="ECO:0000256" key="2">
    <source>
        <dbReference type="ARBA" id="ARBA00022741"/>
    </source>
</evidence>
<dbReference type="NCBIfam" id="TIGR01189">
    <property type="entry name" value="ccmA"/>
    <property type="match status" value="1"/>
</dbReference>
<dbReference type="GO" id="GO:0005524">
    <property type="term" value="F:ATP binding"/>
    <property type="evidence" value="ECO:0007669"/>
    <property type="project" value="UniProtKB-KW"/>
</dbReference>
<feature type="domain" description="ABC transporter" evidence="5">
    <location>
        <begin position="5"/>
        <end position="211"/>
    </location>
</feature>
<dbReference type="GO" id="GO:0016887">
    <property type="term" value="F:ATP hydrolysis activity"/>
    <property type="evidence" value="ECO:0007669"/>
    <property type="project" value="InterPro"/>
</dbReference>
<dbReference type="SUPFAM" id="SSF52540">
    <property type="entry name" value="P-loop containing nucleoside triphosphate hydrolases"/>
    <property type="match status" value="1"/>
</dbReference>
<dbReference type="AlphaFoldDB" id="A0A0R2QM63"/>
<name>A0A0R2QM63_9ACTN</name>
<evidence type="ECO:0000256" key="3">
    <source>
        <dbReference type="ARBA" id="ARBA00022748"/>
    </source>
</evidence>
<dbReference type="InterPro" id="IPR005895">
    <property type="entry name" value="ABC_transptr_haem_export_CcmA"/>
</dbReference>
<dbReference type="InterPro" id="IPR051782">
    <property type="entry name" value="ABC_Transporter_VariousFunc"/>
</dbReference>
<organism evidence="6 7">
    <name type="scientific">Acidimicrobiia bacterium BACL6 MAG-120924-bin43</name>
    <dbReference type="NCBI Taxonomy" id="1655583"/>
    <lineage>
        <taxon>Bacteria</taxon>
        <taxon>Bacillati</taxon>
        <taxon>Actinomycetota</taxon>
        <taxon>Acidimicrobiia</taxon>
        <taxon>acIV cluster</taxon>
    </lineage>
</organism>
<dbReference type="Proteomes" id="UP000051017">
    <property type="component" value="Unassembled WGS sequence"/>
</dbReference>
<dbReference type="InterPro" id="IPR003439">
    <property type="entry name" value="ABC_transporter-like_ATP-bd"/>
</dbReference>
<keyword evidence="3" id="KW-0201">Cytochrome c-type biogenesis</keyword>
<gene>
    <name evidence="6" type="ORF">ABR75_00865</name>
</gene>
<accession>A0A0R2QM63</accession>
<dbReference type="EMBL" id="LIBJ01000007">
    <property type="protein sequence ID" value="KRO49485.1"/>
    <property type="molecule type" value="Genomic_DNA"/>
</dbReference>
<evidence type="ECO:0000313" key="7">
    <source>
        <dbReference type="Proteomes" id="UP000051017"/>
    </source>
</evidence>
<dbReference type="PROSITE" id="PS50893">
    <property type="entry name" value="ABC_TRANSPORTER_2"/>
    <property type="match status" value="1"/>
</dbReference>
<evidence type="ECO:0000256" key="1">
    <source>
        <dbReference type="ARBA" id="ARBA00022448"/>
    </source>
</evidence>
<evidence type="ECO:0000313" key="6">
    <source>
        <dbReference type="EMBL" id="KRO49485.1"/>
    </source>
</evidence>
<protein>
    <submittedName>
        <fullName evidence="6">Cytochrome C biogenesis protein CcmA</fullName>
    </submittedName>
</protein>
<evidence type="ECO:0000256" key="4">
    <source>
        <dbReference type="ARBA" id="ARBA00022840"/>
    </source>
</evidence>
<dbReference type="InterPro" id="IPR027417">
    <property type="entry name" value="P-loop_NTPase"/>
</dbReference>
<evidence type="ECO:0000259" key="5">
    <source>
        <dbReference type="PROSITE" id="PS50893"/>
    </source>
</evidence>
<reference evidence="6 7" key="1">
    <citation type="submission" date="2015-10" db="EMBL/GenBank/DDBJ databases">
        <title>Metagenome-Assembled Genomes uncover a global brackish microbiome.</title>
        <authorList>
            <person name="Hugerth L.W."/>
            <person name="Larsson J."/>
            <person name="Alneberg J."/>
            <person name="Lindh M.V."/>
            <person name="Legrand C."/>
            <person name="Pinhassi J."/>
            <person name="Andersson A.F."/>
        </authorList>
    </citation>
    <scope>NUCLEOTIDE SEQUENCE [LARGE SCALE GENOMIC DNA]</scope>
    <source>
        <strain evidence="6">BACL6 MAG-120924-bin43</strain>
    </source>
</reference>
<dbReference type="SMART" id="SM00382">
    <property type="entry name" value="AAA"/>
    <property type="match status" value="1"/>
</dbReference>
<dbReference type="GO" id="GO:0017004">
    <property type="term" value="P:cytochrome complex assembly"/>
    <property type="evidence" value="ECO:0007669"/>
    <property type="project" value="UniProtKB-KW"/>
</dbReference>